<sequence length="125" mass="13249">MHTSTTVPKVEAERGAGGAEGPPRDGWTTVTTKAKRMTQAAQQVKEQGVRRGTGGTLETTTRDTSSVRYKQASRQHGSAGSAGKESIRSDQGDGKAVFRQLCQYLNSGAAQAYVAHTAVRLNDLA</sequence>
<accession>A0A6A3K0S4</accession>
<evidence type="ECO:0000256" key="1">
    <source>
        <dbReference type="SAM" id="MobiDB-lite"/>
    </source>
</evidence>
<protein>
    <submittedName>
        <fullName evidence="2">Uncharacterized protein</fullName>
    </submittedName>
</protein>
<proteinExistence type="predicted"/>
<reference evidence="2 3" key="1">
    <citation type="submission" date="2018-09" db="EMBL/GenBank/DDBJ databases">
        <title>Genomic investigation of the strawberry pathogen Phytophthora fragariae indicates pathogenicity is determined by transcriptional variation in three key races.</title>
        <authorList>
            <person name="Adams T.M."/>
            <person name="Armitage A.D."/>
            <person name="Sobczyk M.K."/>
            <person name="Bates H.J."/>
            <person name="Dunwell J.M."/>
            <person name="Nellist C.F."/>
            <person name="Harrison R.J."/>
        </authorList>
    </citation>
    <scope>NUCLEOTIDE SEQUENCE [LARGE SCALE GENOMIC DNA]</scope>
    <source>
        <strain evidence="2 3">SCRP324</strain>
    </source>
</reference>
<evidence type="ECO:0000313" key="2">
    <source>
        <dbReference type="EMBL" id="KAE8999692.1"/>
    </source>
</evidence>
<feature type="region of interest" description="Disordered" evidence="1">
    <location>
        <begin position="1"/>
        <end position="28"/>
    </location>
</feature>
<organism evidence="2 3">
    <name type="scientific">Phytophthora rubi</name>
    <dbReference type="NCBI Taxonomy" id="129364"/>
    <lineage>
        <taxon>Eukaryota</taxon>
        <taxon>Sar</taxon>
        <taxon>Stramenopiles</taxon>
        <taxon>Oomycota</taxon>
        <taxon>Peronosporomycetes</taxon>
        <taxon>Peronosporales</taxon>
        <taxon>Peronosporaceae</taxon>
        <taxon>Phytophthora</taxon>
    </lineage>
</organism>
<evidence type="ECO:0000313" key="3">
    <source>
        <dbReference type="Proteomes" id="UP000435112"/>
    </source>
</evidence>
<dbReference type="Proteomes" id="UP000435112">
    <property type="component" value="Unassembled WGS sequence"/>
</dbReference>
<feature type="compositionally biased region" description="Polar residues" evidence="1">
    <location>
        <begin position="66"/>
        <end position="78"/>
    </location>
</feature>
<feature type="region of interest" description="Disordered" evidence="1">
    <location>
        <begin position="43"/>
        <end position="92"/>
    </location>
</feature>
<name>A0A6A3K0S4_9STRA</name>
<gene>
    <name evidence="2" type="ORF">PR002_g18386</name>
</gene>
<comment type="caution">
    <text evidence="2">The sequence shown here is derived from an EMBL/GenBank/DDBJ whole genome shotgun (WGS) entry which is preliminary data.</text>
</comment>
<dbReference type="EMBL" id="QXFU01001568">
    <property type="protein sequence ID" value="KAE8999692.1"/>
    <property type="molecule type" value="Genomic_DNA"/>
</dbReference>
<dbReference type="AlphaFoldDB" id="A0A6A3K0S4"/>